<comment type="caution">
    <text evidence="2">The sequence shown here is derived from an EMBL/GenBank/DDBJ whole genome shotgun (WGS) entry which is preliminary data.</text>
</comment>
<organism evidence="2 3">
    <name type="scientific">Ignelater luminosus</name>
    <name type="common">Cucubano</name>
    <name type="synonym">Pyrophorus luminosus</name>
    <dbReference type="NCBI Taxonomy" id="2038154"/>
    <lineage>
        <taxon>Eukaryota</taxon>
        <taxon>Metazoa</taxon>
        <taxon>Ecdysozoa</taxon>
        <taxon>Arthropoda</taxon>
        <taxon>Hexapoda</taxon>
        <taxon>Insecta</taxon>
        <taxon>Pterygota</taxon>
        <taxon>Neoptera</taxon>
        <taxon>Endopterygota</taxon>
        <taxon>Coleoptera</taxon>
        <taxon>Polyphaga</taxon>
        <taxon>Elateriformia</taxon>
        <taxon>Elateroidea</taxon>
        <taxon>Elateridae</taxon>
        <taxon>Agrypninae</taxon>
        <taxon>Pyrophorini</taxon>
        <taxon>Ignelater</taxon>
    </lineage>
</organism>
<name>A0A8K0DJY5_IGNLU</name>
<dbReference type="Proteomes" id="UP000801492">
    <property type="component" value="Unassembled WGS sequence"/>
</dbReference>
<keyword evidence="3" id="KW-1185">Reference proteome</keyword>
<evidence type="ECO:0000313" key="3">
    <source>
        <dbReference type="Proteomes" id="UP000801492"/>
    </source>
</evidence>
<dbReference type="AlphaFoldDB" id="A0A8K0DJY5"/>
<protein>
    <submittedName>
        <fullName evidence="2">Uncharacterized protein</fullName>
    </submittedName>
</protein>
<dbReference type="OrthoDB" id="6622071at2759"/>
<sequence length="120" mass="13534">MIDGYVILRSIINLRRVNEVSQAERKSHETSPNAISTENASASSKTFDNNLSNLNTTMKEFRECIDEENMNSSISSISNGLDTVNKEDDDDLEETCRKMLRNTNINSLNLKRELTGSPTF</sequence>
<gene>
    <name evidence="2" type="ORF">ILUMI_00675</name>
</gene>
<dbReference type="EMBL" id="VTPC01000518">
    <property type="protein sequence ID" value="KAF2905509.1"/>
    <property type="molecule type" value="Genomic_DNA"/>
</dbReference>
<reference evidence="2" key="1">
    <citation type="submission" date="2019-08" db="EMBL/GenBank/DDBJ databases">
        <title>The genome of the North American firefly Photinus pyralis.</title>
        <authorList>
            <consortium name="Photinus pyralis genome working group"/>
            <person name="Fallon T.R."/>
            <person name="Sander Lower S.E."/>
            <person name="Weng J.-K."/>
        </authorList>
    </citation>
    <scope>NUCLEOTIDE SEQUENCE</scope>
    <source>
        <strain evidence="2">TRF0915ILg1</strain>
        <tissue evidence="2">Whole body</tissue>
    </source>
</reference>
<feature type="compositionally biased region" description="Basic and acidic residues" evidence="1">
    <location>
        <begin position="19"/>
        <end position="29"/>
    </location>
</feature>
<evidence type="ECO:0000313" key="2">
    <source>
        <dbReference type="EMBL" id="KAF2905509.1"/>
    </source>
</evidence>
<feature type="region of interest" description="Disordered" evidence="1">
    <location>
        <begin position="19"/>
        <end position="51"/>
    </location>
</feature>
<proteinExistence type="predicted"/>
<accession>A0A8K0DJY5</accession>
<feature type="compositionally biased region" description="Polar residues" evidence="1">
    <location>
        <begin position="30"/>
        <end position="51"/>
    </location>
</feature>
<evidence type="ECO:0000256" key="1">
    <source>
        <dbReference type="SAM" id="MobiDB-lite"/>
    </source>
</evidence>